<evidence type="ECO:0000256" key="10">
    <source>
        <dbReference type="RuleBase" id="RU000688"/>
    </source>
</evidence>
<feature type="transmembrane region" description="Helical" evidence="11">
    <location>
        <begin position="6"/>
        <end position="25"/>
    </location>
</feature>
<evidence type="ECO:0000256" key="3">
    <source>
        <dbReference type="ARBA" id="ARBA00022475"/>
    </source>
</evidence>
<dbReference type="AlphaFoldDB" id="A0A026W1W1"/>
<dbReference type="PANTHER" id="PTHR24248">
    <property type="entry name" value="ADRENERGIC RECEPTOR-RELATED G-PROTEIN COUPLED RECEPTOR"/>
    <property type="match status" value="1"/>
</dbReference>
<evidence type="ECO:0000256" key="1">
    <source>
        <dbReference type="ARBA" id="ARBA00004651"/>
    </source>
</evidence>
<evidence type="ECO:0000256" key="9">
    <source>
        <dbReference type="ARBA" id="ARBA00023224"/>
    </source>
</evidence>
<feature type="non-terminal residue" evidence="13">
    <location>
        <position position="1"/>
    </location>
</feature>
<dbReference type="OrthoDB" id="10042731at2759"/>
<dbReference type="GO" id="GO:0004930">
    <property type="term" value="F:G protein-coupled receptor activity"/>
    <property type="evidence" value="ECO:0007669"/>
    <property type="project" value="UniProtKB-KW"/>
</dbReference>
<evidence type="ECO:0000313" key="13">
    <source>
        <dbReference type="EMBL" id="EZA49044.1"/>
    </source>
</evidence>
<comment type="subcellular location">
    <subcellularLocation>
        <location evidence="1">Cell membrane</location>
        <topology evidence="1">Multi-pass membrane protein</topology>
    </subcellularLocation>
</comment>
<dbReference type="Gene3D" id="1.20.1070.10">
    <property type="entry name" value="Rhodopsin 7-helix transmembrane proteins"/>
    <property type="match status" value="1"/>
</dbReference>
<dbReference type="STRING" id="2015173.A0A026W1W1"/>
<keyword evidence="4 10" id="KW-0812">Transmembrane</keyword>
<sequence length="166" mass="19223">SWIVEGFIFIAIVLGNALTIMAIVWSRRLRSVMSNYFILSLAASDLLVGLTLPYHLAFYMTDTLHHKKFFCILRFVVVNLGCTGSVYSLIAIAIDRYIAIVYPLSYNVYATHRYVLLTIVITWICTLSTSLIPIYWNNFESSRRCIIDEVLPRYCHSNFYHLPFLH</sequence>
<accession>A0A026W1W1</accession>
<feature type="transmembrane region" description="Helical" evidence="11">
    <location>
        <begin position="114"/>
        <end position="136"/>
    </location>
</feature>
<dbReference type="SUPFAM" id="SSF81321">
    <property type="entry name" value="Family A G protein-coupled receptor-like"/>
    <property type="match status" value="1"/>
</dbReference>
<dbReference type="InterPro" id="IPR000276">
    <property type="entry name" value="GPCR_Rhodpsn"/>
</dbReference>
<keyword evidence="9 10" id="KW-0807">Transducer</keyword>
<evidence type="ECO:0000259" key="12">
    <source>
        <dbReference type="PROSITE" id="PS50262"/>
    </source>
</evidence>
<evidence type="ECO:0000256" key="2">
    <source>
        <dbReference type="ARBA" id="ARBA00010663"/>
    </source>
</evidence>
<protein>
    <submittedName>
        <fullName evidence="13">Alpha-1B adrenergic receptor</fullName>
    </submittedName>
</protein>
<feature type="transmembrane region" description="Helical" evidence="11">
    <location>
        <begin position="72"/>
        <end position="94"/>
    </location>
</feature>
<feature type="domain" description="G-protein coupled receptors family 1 profile" evidence="12">
    <location>
        <begin position="15"/>
        <end position="166"/>
    </location>
</feature>
<dbReference type="PANTHER" id="PTHR24248:SF192">
    <property type="entry name" value="G-PROTEIN COUPLED RECEPTORS FAMILY 1 PROFILE DOMAIN-CONTAINING PROTEIN"/>
    <property type="match status" value="1"/>
</dbReference>
<comment type="similarity">
    <text evidence="2 10">Belongs to the G-protein coupled receptor 1 family.</text>
</comment>
<evidence type="ECO:0000256" key="8">
    <source>
        <dbReference type="ARBA" id="ARBA00023170"/>
    </source>
</evidence>
<keyword evidence="8 10" id="KW-0675">Receptor</keyword>
<keyword evidence="14" id="KW-1185">Reference proteome</keyword>
<dbReference type="Pfam" id="PF00001">
    <property type="entry name" value="7tm_1"/>
    <property type="match status" value="1"/>
</dbReference>
<evidence type="ECO:0000313" key="14">
    <source>
        <dbReference type="Proteomes" id="UP000053097"/>
    </source>
</evidence>
<name>A0A026W1W1_OOCBI</name>
<evidence type="ECO:0000256" key="5">
    <source>
        <dbReference type="ARBA" id="ARBA00022989"/>
    </source>
</evidence>
<keyword evidence="6 10" id="KW-0297">G-protein coupled receptor</keyword>
<reference evidence="13 14" key="1">
    <citation type="journal article" date="2014" name="Curr. Biol.">
        <title>The genome of the clonal raider ant Cerapachys biroi.</title>
        <authorList>
            <person name="Oxley P.R."/>
            <person name="Ji L."/>
            <person name="Fetter-Pruneda I."/>
            <person name="McKenzie S.K."/>
            <person name="Li C."/>
            <person name="Hu H."/>
            <person name="Zhang G."/>
            <person name="Kronauer D.J."/>
        </authorList>
    </citation>
    <scope>NUCLEOTIDE SEQUENCE [LARGE SCALE GENOMIC DNA]</scope>
</reference>
<organism evidence="13 14">
    <name type="scientific">Ooceraea biroi</name>
    <name type="common">Clonal raider ant</name>
    <name type="synonym">Cerapachys biroi</name>
    <dbReference type="NCBI Taxonomy" id="2015173"/>
    <lineage>
        <taxon>Eukaryota</taxon>
        <taxon>Metazoa</taxon>
        <taxon>Ecdysozoa</taxon>
        <taxon>Arthropoda</taxon>
        <taxon>Hexapoda</taxon>
        <taxon>Insecta</taxon>
        <taxon>Pterygota</taxon>
        <taxon>Neoptera</taxon>
        <taxon>Endopterygota</taxon>
        <taxon>Hymenoptera</taxon>
        <taxon>Apocrita</taxon>
        <taxon>Aculeata</taxon>
        <taxon>Formicoidea</taxon>
        <taxon>Formicidae</taxon>
        <taxon>Dorylinae</taxon>
        <taxon>Ooceraea</taxon>
    </lineage>
</organism>
<dbReference type="EMBL" id="KK107549">
    <property type="protein sequence ID" value="EZA49044.1"/>
    <property type="molecule type" value="Genomic_DNA"/>
</dbReference>
<dbReference type="PROSITE" id="PS50262">
    <property type="entry name" value="G_PROTEIN_RECEP_F1_2"/>
    <property type="match status" value="1"/>
</dbReference>
<proteinExistence type="inferred from homology"/>
<dbReference type="OMA" id="MSWIVEG"/>
<dbReference type="Proteomes" id="UP000053097">
    <property type="component" value="Unassembled WGS sequence"/>
</dbReference>
<evidence type="ECO:0000256" key="7">
    <source>
        <dbReference type="ARBA" id="ARBA00023136"/>
    </source>
</evidence>
<evidence type="ECO:0000256" key="11">
    <source>
        <dbReference type="SAM" id="Phobius"/>
    </source>
</evidence>
<evidence type="ECO:0000256" key="4">
    <source>
        <dbReference type="ARBA" id="ARBA00022692"/>
    </source>
</evidence>
<dbReference type="InterPro" id="IPR017452">
    <property type="entry name" value="GPCR_Rhodpsn_7TM"/>
</dbReference>
<keyword evidence="3" id="KW-1003">Cell membrane</keyword>
<dbReference type="PRINTS" id="PR00237">
    <property type="entry name" value="GPCRRHODOPSN"/>
</dbReference>
<keyword evidence="7 11" id="KW-0472">Membrane</keyword>
<evidence type="ECO:0000256" key="6">
    <source>
        <dbReference type="ARBA" id="ARBA00023040"/>
    </source>
</evidence>
<gene>
    <name evidence="13" type="ORF">X777_12647</name>
</gene>
<dbReference type="GO" id="GO:0005886">
    <property type="term" value="C:plasma membrane"/>
    <property type="evidence" value="ECO:0007669"/>
    <property type="project" value="UniProtKB-SubCell"/>
</dbReference>
<keyword evidence="5 11" id="KW-1133">Transmembrane helix</keyword>
<dbReference type="PROSITE" id="PS00237">
    <property type="entry name" value="G_PROTEIN_RECEP_F1_1"/>
    <property type="match status" value="1"/>
</dbReference>
<feature type="transmembrane region" description="Helical" evidence="11">
    <location>
        <begin position="37"/>
        <end position="60"/>
    </location>
</feature>